<evidence type="ECO:0000256" key="13">
    <source>
        <dbReference type="ARBA" id="ARBA00023136"/>
    </source>
</evidence>
<comment type="similarity">
    <text evidence="2">Belongs to the CpsD/CapB family.</text>
</comment>
<evidence type="ECO:0000256" key="6">
    <source>
        <dbReference type="ARBA" id="ARBA00022519"/>
    </source>
</evidence>
<feature type="domain" description="Polysaccharide chain length determinant N-terminal" evidence="18">
    <location>
        <begin position="15"/>
        <end position="106"/>
    </location>
</feature>
<reference evidence="21 22" key="1">
    <citation type="submission" date="2016-10" db="EMBL/GenBank/DDBJ databases">
        <authorList>
            <person name="Varghese N."/>
            <person name="Submissions S."/>
        </authorList>
    </citation>
    <scope>NUCLEOTIDE SEQUENCE [LARGE SCALE GENOMIC DNA]</scope>
    <source>
        <strain evidence="22">YIM D21,KCTC 23444,ACCC 10710</strain>
    </source>
</reference>
<sequence length="702" mass="76980">MAAAQSDISGEDDVIDLGAILGTLWRGKLLIVLTMIAAVLLGGYYAYIVATPLFRSTATVVLETQQEQIVDFESVVGGMSADSTVINTEVEILRSRALMGQVVDELNLMDDPEFNMSLQPAGVVDWLTSSIKVLLGTAGADPVSGEATDNQQRNATISTLQKAVSVRNVPQTYVFEVTAETANSRKSARISNTLVELYISDQLDAKFEATESATAWLSDRVAELQTELETAEQEVKNFRADIELISPESLAALERQLKELRDRTTNLRAAQTEEQTRLEALRAAETPEEQAAAAGDRTLNSLLGQLDEPGRTETFEARFEQIEARADADVQRNARQIETLEASQENLETQIAQQNEDLITLQQLTREAEASRLLYEYFLSRLKETSVQQGIQKSDSRTLSEAVVPASASSPRKFLALGTSGMLGLLIGAALVLLLEVRRNTFRDATGTERVTGYPVMGQIPLFPAKERKKAVAYITEKPTSAAAEALRNLRTSLLLSNVDKPPQVVLVSSSIPGEGKTTLAMTLAKNFTGMDKRVLLIEGDIRRRTFEQYIDARKSGSLVSVISGETGIEDAIVHDEATGLEVLMAEKSPVNAADLFSSQRFADFLVEARKHYDHIIIDTPPVLVVPDARVIAQVTDAVLFVIRWDHTSRAQVNEALQMFESVNHPVTGVVLNQISAQGMKRYGYGGKYGAYSSYGKKYYTD</sequence>
<keyword evidence="5" id="KW-1003">Cell membrane</keyword>
<keyword evidence="12 17" id="KW-1133">Transmembrane helix</keyword>
<dbReference type="SUPFAM" id="SSF52540">
    <property type="entry name" value="P-loop containing nucleoside triphosphate hydrolases"/>
    <property type="match status" value="1"/>
</dbReference>
<dbReference type="Proteomes" id="UP000325289">
    <property type="component" value="Unassembled WGS sequence"/>
</dbReference>
<accession>A0A1I2CUJ0</accession>
<dbReference type="InterPro" id="IPR025669">
    <property type="entry name" value="AAA_dom"/>
</dbReference>
<dbReference type="InterPro" id="IPR003856">
    <property type="entry name" value="LPS_length_determ_N"/>
</dbReference>
<dbReference type="PANTHER" id="PTHR32309:SF13">
    <property type="entry name" value="FERRIC ENTEROBACTIN TRANSPORT PROTEIN FEPE"/>
    <property type="match status" value="1"/>
</dbReference>
<dbReference type="AlphaFoldDB" id="A0A1I2CUJ0"/>
<proteinExistence type="inferred from homology"/>
<organism evidence="21 22">
    <name type="scientific">Roseivivax sediminis</name>
    <dbReference type="NCBI Taxonomy" id="936889"/>
    <lineage>
        <taxon>Bacteria</taxon>
        <taxon>Pseudomonadati</taxon>
        <taxon>Pseudomonadota</taxon>
        <taxon>Alphaproteobacteria</taxon>
        <taxon>Rhodobacterales</taxon>
        <taxon>Roseobacteraceae</taxon>
        <taxon>Roseivivax</taxon>
    </lineage>
</organism>
<gene>
    <name evidence="21" type="ORF">SAMN04515678_11489</name>
</gene>
<feature type="coiled-coil region" evidence="16">
    <location>
        <begin position="214"/>
        <end position="273"/>
    </location>
</feature>
<keyword evidence="13 17" id="KW-0472">Membrane</keyword>
<feature type="domain" description="AAA" evidence="19">
    <location>
        <begin position="513"/>
        <end position="664"/>
    </location>
</feature>
<dbReference type="GO" id="GO:0004715">
    <property type="term" value="F:non-membrane spanning protein tyrosine kinase activity"/>
    <property type="evidence" value="ECO:0007669"/>
    <property type="project" value="UniProtKB-EC"/>
</dbReference>
<keyword evidence="10" id="KW-0418">Kinase</keyword>
<dbReference type="InterPro" id="IPR027417">
    <property type="entry name" value="P-loop_NTPase"/>
</dbReference>
<keyword evidence="22" id="KW-1185">Reference proteome</keyword>
<dbReference type="InterPro" id="IPR005702">
    <property type="entry name" value="Wzc-like_C"/>
</dbReference>
<evidence type="ECO:0000256" key="8">
    <source>
        <dbReference type="ARBA" id="ARBA00022692"/>
    </source>
</evidence>
<evidence type="ECO:0000259" key="19">
    <source>
        <dbReference type="Pfam" id="PF13614"/>
    </source>
</evidence>
<dbReference type="Pfam" id="PF02706">
    <property type="entry name" value="Wzz"/>
    <property type="match status" value="1"/>
</dbReference>
<evidence type="ECO:0000256" key="4">
    <source>
        <dbReference type="ARBA" id="ARBA00011903"/>
    </source>
</evidence>
<dbReference type="GO" id="GO:0005886">
    <property type="term" value="C:plasma membrane"/>
    <property type="evidence" value="ECO:0007669"/>
    <property type="project" value="UniProtKB-SubCell"/>
</dbReference>
<dbReference type="OrthoDB" id="230260at2"/>
<evidence type="ECO:0000256" key="15">
    <source>
        <dbReference type="ARBA" id="ARBA00051245"/>
    </source>
</evidence>
<evidence type="ECO:0000256" key="16">
    <source>
        <dbReference type="SAM" id="Coils"/>
    </source>
</evidence>
<evidence type="ECO:0000256" key="11">
    <source>
        <dbReference type="ARBA" id="ARBA00022840"/>
    </source>
</evidence>
<evidence type="ECO:0000256" key="14">
    <source>
        <dbReference type="ARBA" id="ARBA00023137"/>
    </source>
</evidence>
<keyword evidence="11" id="KW-0067">ATP-binding</keyword>
<evidence type="ECO:0000256" key="2">
    <source>
        <dbReference type="ARBA" id="ARBA00007316"/>
    </source>
</evidence>
<protein>
    <recommendedName>
        <fullName evidence="4">non-specific protein-tyrosine kinase</fullName>
        <ecNumber evidence="4">2.7.10.2</ecNumber>
    </recommendedName>
</protein>
<evidence type="ECO:0000256" key="5">
    <source>
        <dbReference type="ARBA" id="ARBA00022475"/>
    </source>
</evidence>
<comment type="catalytic activity">
    <reaction evidence="15">
        <text>L-tyrosyl-[protein] + ATP = O-phospho-L-tyrosyl-[protein] + ADP + H(+)</text>
        <dbReference type="Rhea" id="RHEA:10596"/>
        <dbReference type="Rhea" id="RHEA-COMP:10136"/>
        <dbReference type="Rhea" id="RHEA-COMP:20101"/>
        <dbReference type="ChEBI" id="CHEBI:15378"/>
        <dbReference type="ChEBI" id="CHEBI:30616"/>
        <dbReference type="ChEBI" id="CHEBI:46858"/>
        <dbReference type="ChEBI" id="CHEBI:61978"/>
        <dbReference type="ChEBI" id="CHEBI:456216"/>
        <dbReference type="EC" id="2.7.10.2"/>
    </reaction>
</comment>
<feature type="transmembrane region" description="Helical" evidence="17">
    <location>
        <begin position="29"/>
        <end position="47"/>
    </location>
</feature>
<dbReference type="GO" id="GO:0005524">
    <property type="term" value="F:ATP binding"/>
    <property type="evidence" value="ECO:0007669"/>
    <property type="project" value="UniProtKB-KW"/>
</dbReference>
<evidence type="ECO:0000256" key="17">
    <source>
        <dbReference type="SAM" id="Phobius"/>
    </source>
</evidence>
<keyword evidence="8 17" id="KW-0812">Transmembrane</keyword>
<evidence type="ECO:0000259" key="18">
    <source>
        <dbReference type="Pfam" id="PF02706"/>
    </source>
</evidence>
<evidence type="ECO:0000256" key="10">
    <source>
        <dbReference type="ARBA" id="ARBA00022777"/>
    </source>
</evidence>
<dbReference type="RefSeq" id="WP_149757912.1">
    <property type="nucleotide sequence ID" value="NZ_FOMS01000014.1"/>
</dbReference>
<dbReference type="EC" id="2.7.10.2" evidence="4"/>
<evidence type="ECO:0000313" key="21">
    <source>
        <dbReference type="EMBL" id="SFE71928.1"/>
    </source>
</evidence>
<evidence type="ECO:0000256" key="7">
    <source>
        <dbReference type="ARBA" id="ARBA00022679"/>
    </source>
</evidence>
<comment type="similarity">
    <text evidence="3">Belongs to the etk/wzc family.</text>
</comment>
<dbReference type="Pfam" id="PF13807">
    <property type="entry name" value="GNVR"/>
    <property type="match status" value="1"/>
</dbReference>
<keyword evidence="14" id="KW-0829">Tyrosine-protein kinase</keyword>
<feature type="domain" description="Tyrosine-protein kinase G-rich" evidence="20">
    <location>
        <begin position="361"/>
        <end position="434"/>
    </location>
</feature>
<dbReference type="Gene3D" id="3.40.50.300">
    <property type="entry name" value="P-loop containing nucleotide triphosphate hydrolases"/>
    <property type="match status" value="1"/>
</dbReference>
<dbReference type="PANTHER" id="PTHR32309">
    <property type="entry name" value="TYROSINE-PROTEIN KINASE"/>
    <property type="match status" value="1"/>
</dbReference>
<evidence type="ECO:0000256" key="9">
    <source>
        <dbReference type="ARBA" id="ARBA00022741"/>
    </source>
</evidence>
<keyword evidence="9" id="KW-0547">Nucleotide-binding</keyword>
<evidence type="ECO:0000313" key="22">
    <source>
        <dbReference type="Proteomes" id="UP000325289"/>
    </source>
</evidence>
<dbReference type="CDD" id="cd05387">
    <property type="entry name" value="BY-kinase"/>
    <property type="match status" value="1"/>
</dbReference>
<feature type="transmembrane region" description="Helical" evidence="17">
    <location>
        <begin position="414"/>
        <end position="435"/>
    </location>
</feature>
<name>A0A1I2CUJ0_9RHOB</name>
<dbReference type="NCBIfam" id="TIGR01007">
    <property type="entry name" value="eps_fam"/>
    <property type="match status" value="1"/>
</dbReference>
<evidence type="ECO:0000256" key="1">
    <source>
        <dbReference type="ARBA" id="ARBA00004429"/>
    </source>
</evidence>
<keyword evidence="16" id="KW-0175">Coiled coil</keyword>
<dbReference type="InterPro" id="IPR050445">
    <property type="entry name" value="Bact_polysacc_biosynth/exp"/>
</dbReference>
<feature type="coiled-coil region" evidence="16">
    <location>
        <begin position="330"/>
        <end position="364"/>
    </location>
</feature>
<evidence type="ECO:0000256" key="12">
    <source>
        <dbReference type="ARBA" id="ARBA00022989"/>
    </source>
</evidence>
<dbReference type="Pfam" id="PF13614">
    <property type="entry name" value="AAA_31"/>
    <property type="match status" value="1"/>
</dbReference>
<dbReference type="EMBL" id="FOMS01000014">
    <property type="protein sequence ID" value="SFE71928.1"/>
    <property type="molecule type" value="Genomic_DNA"/>
</dbReference>
<evidence type="ECO:0000256" key="3">
    <source>
        <dbReference type="ARBA" id="ARBA00008883"/>
    </source>
</evidence>
<comment type="subcellular location">
    <subcellularLocation>
        <location evidence="1">Cell inner membrane</location>
        <topology evidence="1">Multi-pass membrane protein</topology>
    </subcellularLocation>
</comment>
<keyword evidence="7" id="KW-0808">Transferase</keyword>
<dbReference type="InterPro" id="IPR032807">
    <property type="entry name" value="GNVR"/>
</dbReference>
<evidence type="ECO:0000259" key="20">
    <source>
        <dbReference type="Pfam" id="PF13807"/>
    </source>
</evidence>
<keyword evidence="6" id="KW-0997">Cell inner membrane</keyword>